<sequence>MIIATGHENTKMINEVYLHISSHDKAMQLSEAIETNACGSMFVTHKKQEELKKETDIFNYINILPVVL</sequence>
<name>A0A173XLU0_9BACE</name>
<organism evidence="1 2">
    <name type="scientific">Bacteroides finegoldii</name>
    <dbReference type="NCBI Taxonomy" id="338188"/>
    <lineage>
        <taxon>Bacteria</taxon>
        <taxon>Pseudomonadati</taxon>
        <taxon>Bacteroidota</taxon>
        <taxon>Bacteroidia</taxon>
        <taxon>Bacteroidales</taxon>
        <taxon>Bacteroidaceae</taxon>
        <taxon>Bacteroides</taxon>
    </lineage>
</organism>
<proteinExistence type="predicted"/>
<dbReference type="Proteomes" id="UP000095517">
    <property type="component" value="Unassembled WGS sequence"/>
</dbReference>
<accession>A0A173XLU0</accession>
<gene>
    <name evidence="1" type="ORF">ERS852397_00349</name>
</gene>
<evidence type="ECO:0000313" key="2">
    <source>
        <dbReference type="Proteomes" id="UP000095517"/>
    </source>
</evidence>
<dbReference type="AlphaFoldDB" id="A0A173XLU0"/>
<protein>
    <submittedName>
        <fullName evidence="1">Integrase</fullName>
    </submittedName>
</protein>
<dbReference type="EMBL" id="CYZH01000002">
    <property type="protein sequence ID" value="CUN51615.1"/>
    <property type="molecule type" value="Genomic_DNA"/>
</dbReference>
<evidence type="ECO:0000313" key="1">
    <source>
        <dbReference type="EMBL" id="CUN51615.1"/>
    </source>
</evidence>
<dbReference type="STRING" id="338188.ERS852397_00349"/>
<reference evidence="1 2" key="1">
    <citation type="submission" date="2015-09" db="EMBL/GenBank/DDBJ databases">
        <authorList>
            <consortium name="Pathogen Informatics"/>
        </authorList>
    </citation>
    <scope>NUCLEOTIDE SEQUENCE [LARGE SCALE GENOMIC DNA]</scope>
    <source>
        <strain evidence="1 2">2789STDY5608840</strain>
    </source>
</reference>